<protein>
    <submittedName>
        <fullName evidence="2">Uncharacterized protein</fullName>
    </submittedName>
</protein>
<keyword evidence="4" id="KW-1185">Reference proteome</keyword>
<evidence type="ECO:0000313" key="3">
    <source>
        <dbReference type="EMBL" id="TBU53348.1"/>
    </source>
</evidence>
<dbReference type="Proteomes" id="UP000292957">
    <property type="component" value="Unassembled WGS sequence"/>
</dbReference>
<dbReference type="EMBL" id="ML145217">
    <property type="protein sequence ID" value="TBU53348.1"/>
    <property type="molecule type" value="Genomic_DNA"/>
</dbReference>
<accession>A0A4Q9M7K4</accession>
<evidence type="ECO:0000256" key="1">
    <source>
        <dbReference type="SAM" id="MobiDB-lite"/>
    </source>
</evidence>
<dbReference type="AlphaFoldDB" id="A0A4Q9M7K4"/>
<reference evidence="2 4" key="1">
    <citation type="submission" date="2019-01" db="EMBL/GenBank/DDBJ databases">
        <title>Draft genome sequences of three monokaryotic isolates of the white-rot basidiomycete fungus Dichomitus squalens.</title>
        <authorList>
            <consortium name="DOE Joint Genome Institute"/>
            <person name="Lopez S.C."/>
            <person name="Andreopoulos B."/>
            <person name="Pangilinan J."/>
            <person name="Lipzen A."/>
            <person name="Riley R."/>
            <person name="Ahrendt S."/>
            <person name="Ng V."/>
            <person name="Barry K."/>
            <person name="Daum C."/>
            <person name="Grigoriev I.V."/>
            <person name="Hilden K.S."/>
            <person name="Makela M.R."/>
            <person name="de Vries R.P."/>
        </authorList>
    </citation>
    <scope>NUCLEOTIDE SEQUENCE [LARGE SCALE GENOMIC DNA]</scope>
    <source>
        <strain evidence="3 4">CBS 464.89</strain>
        <strain evidence="2">OM18370.1</strain>
    </source>
</reference>
<evidence type="ECO:0000313" key="2">
    <source>
        <dbReference type="EMBL" id="TBU22108.1"/>
    </source>
</evidence>
<feature type="compositionally biased region" description="Polar residues" evidence="1">
    <location>
        <begin position="1"/>
        <end position="12"/>
    </location>
</feature>
<dbReference type="EMBL" id="ML143557">
    <property type="protein sequence ID" value="TBU22108.1"/>
    <property type="molecule type" value="Genomic_DNA"/>
</dbReference>
<name>A0A4Q9M7K4_9APHY</name>
<evidence type="ECO:0000313" key="4">
    <source>
        <dbReference type="Proteomes" id="UP000292082"/>
    </source>
</evidence>
<gene>
    <name evidence="3" type="ORF">BD310DRAFT_938299</name>
    <name evidence="2" type="ORF">BD311DRAFT_770991</name>
</gene>
<proteinExistence type="predicted"/>
<sequence length="109" mass="12249">MLQEKSNQSNPEPQVHGSRRDCFRASARRLFYCGPARSRFRSAARCSQCSAMSRRLHSQAPSVYLQVCVAYGSCSTSPKNLSHFIDSSLCDLARGMSRIICYLHGESRQ</sequence>
<organism evidence="2">
    <name type="scientific">Dichomitus squalens</name>
    <dbReference type="NCBI Taxonomy" id="114155"/>
    <lineage>
        <taxon>Eukaryota</taxon>
        <taxon>Fungi</taxon>
        <taxon>Dikarya</taxon>
        <taxon>Basidiomycota</taxon>
        <taxon>Agaricomycotina</taxon>
        <taxon>Agaricomycetes</taxon>
        <taxon>Polyporales</taxon>
        <taxon>Polyporaceae</taxon>
        <taxon>Dichomitus</taxon>
    </lineage>
</organism>
<feature type="region of interest" description="Disordered" evidence="1">
    <location>
        <begin position="1"/>
        <end position="20"/>
    </location>
</feature>
<dbReference type="Proteomes" id="UP000292082">
    <property type="component" value="Unassembled WGS sequence"/>
</dbReference>